<name>A0A6B3P1I5_9PSED</name>
<evidence type="ECO:0000259" key="1">
    <source>
        <dbReference type="PROSITE" id="PS51747"/>
    </source>
</evidence>
<feature type="domain" description="CMP/dCMP-type deaminase" evidence="1">
    <location>
        <begin position="1"/>
        <end position="66"/>
    </location>
</feature>
<dbReference type="Gene3D" id="3.40.140.10">
    <property type="entry name" value="Cytidine Deaminase, domain 2"/>
    <property type="match status" value="1"/>
</dbReference>
<proteinExistence type="predicted"/>
<dbReference type="EMBL" id="JAAHBU010000321">
    <property type="protein sequence ID" value="NER65757.1"/>
    <property type="molecule type" value="Genomic_DNA"/>
</dbReference>
<dbReference type="SUPFAM" id="SSF53927">
    <property type="entry name" value="Cytidine deaminase-like"/>
    <property type="match status" value="1"/>
</dbReference>
<dbReference type="PROSITE" id="PS51747">
    <property type="entry name" value="CYT_DCMP_DEAMINASES_2"/>
    <property type="match status" value="1"/>
</dbReference>
<evidence type="ECO:0000313" key="3">
    <source>
        <dbReference type="Proteomes" id="UP000482634"/>
    </source>
</evidence>
<accession>A0A6B3P1I5</accession>
<comment type="caution">
    <text evidence="2">The sequence shown here is derived from an EMBL/GenBank/DDBJ whole genome shotgun (WGS) entry which is preliminary data.</text>
</comment>
<organism evidence="2 3">
    <name type="scientific">Pseudomonas brassicae</name>
    <dbReference type="NCBI Taxonomy" id="2708063"/>
    <lineage>
        <taxon>Bacteria</taxon>
        <taxon>Pseudomonadati</taxon>
        <taxon>Pseudomonadota</taxon>
        <taxon>Gammaproteobacteria</taxon>
        <taxon>Pseudomonadales</taxon>
        <taxon>Pseudomonadaceae</taxon>
        <taxon>Pseudomonas</taxon>
    </lineage>
</organism>
<dbReference type="InterPro" id="IPR002125">
    <property type="entry name" value="CMP_dCMP_dom"/>
</dbReference>
<sequence length="86" mass="9003">GVSASTRGVTAYVTLEPCAFHGRTPSCAQALIDAGVVRVFVGMLDPDPRNAGAGVRMLRQAGVEVIVGLLADDVSRDLRTYLMAEA</sequence>
<gene>
    <name evidence="2" type="ORF">G3436_20175</name>
</gene>
<dbReference type="InterPro" id="IPR016193">
    <property type="entry name" value="Cytidine_deaminase-like"/>
</dbReference>
<reference evidence="2 3" key="1">
    <citation type="submission" date="2020-02" db="EMBL/GenBank/DDBJ databases">
        <title>Broccoli isolated Pseudomonas sp.</title>
        <authorList>
            <person name="Fujikawa T."/>
            <person name="Sawada H."/>
        </authorList>
    </citation>
    <scope>NUCLEOTIDE SEQUENCE [LARGE SCALE GENOMIC DNA]</scope>
    <source>
        <strain evidence="2 3">MAFF212427</strain>
    </source>
</reference>
<dbReference type="GO" id="GO:0003824">
    <property type="term" value="F:catalytic activity"/>
    <property type="evidence" value="ECO:0007669"/>
    <property type="project" value="InterPro"/>
</dbReference>
<protein>
    <submittedName>
        <fullName evidence="2">Riboflavin-specific deaminase</fullName>
    </submittedName>
</protein>
<feature type="non-terminal residue" evidence="2">
    <location>
        <position position="1"/>
    </location>
</feature>
<dbReference type="Proteomes" id="UP000482634">
    <property type="component" value="Unassembled WGS sequence"/>
</dbReference>
<keyword evidence="3" id="KW-1185">Reference proteome</keyword>
<evidence type="ECO:0000313" key="2">
    <source>
        <dbReference type="EMBL" id="NER65757.1"/>
    </source>
</evidence>
<dbReference type="AlphaFoldDB" id="A0A6B3P1I5"/>